<keyword evidence="2 7" id="KW-0285">Flavoprotein</keyword>
<dbReference type="KEGG" id="prel:PRELSG_1457100"/>
<sequence>MSYKCIFKSLYFILIVIINTFLIKCELCQDADIILTNFWDKINNIKHGDVLIINLKNYYCPACNRYLEIWKKVENDVLYFEKSVSLFVFDCSCHLFTSYCRYFNVTYYPTFRLLFPVYEKIEENKYMHISPSEDIGNKTYKGNLLLAYRKVKRIENIYNFQHIMKKYLCNNVNFNHINLKSCILDLSSINKNVLDNTLVGGINNSNSSEENEVEKWNIRNNKEDIKHDIIIGLLFTLKKIISMKNYIDYSTLEPYINILNIVSLIYEDLAESLNEISKKLKAYKYPIRYEEWIKLVQNINIGEYYLEENNNFNFKICEKDSLLCTFWLLYHKISIYRLQHDKENYNFYIQVITNYTKSYLNCKNCIEHFLNAQKSCYYGFCNIHSAESLVIFLWRIHNGVTLRTMYEHISLNIQTGTDNLKVSKFLNKDIVFPSEKQCANCRNGQGFTKITYDIIKKSKNIIHNDEYFDSIDAFNIKNVLKFLINFYS</sequence>
<dbReference type="GO" id="GO:0006457">
    <property type="term" value="P:protein folding"/>
    <property type="evidence" value="ECO:0007669"/>
    <property type="project" value="TreeGrafter"/>
</dbReference>
<dbReference type="InterPro" id="IPR036774">
    <property type="entry name" value="ERV/ALR_sulphydryl_oxid_sf"/>
</dbReference>
<comment type="catalytic activity">
    <reaction evidence="7">
        <text>2 R'C(R)SH + O2 = R'C(R)S-S(R)CR' + H2O2</text>
        <dbReference type="Rhea" id="RHEA:17357"/>
        <dbReference type="ChEBI" id="CHEBI:15379"/>
        <dbReference type="ChEBI" id="CHEBI:16240"/>
        <dbReference type="ChEBI" id="CHEBI:16520"/>
        <dbReference type="ChEBI" id="CHEBI:17412"/>
        <dbReference type="EC" id="1.8.3.2"/>
    </reaction>
</comment>
<proteinExistence type="predicted"/>
<protein>
    <recommendedName>
        <fullName evidence="7">Sulfhydryl oxidase</fullName>
        <ecNumber evidence="7">1.8.3.2</ecNumber>
    </recommendedName>
</protein>
<dbReference type="PANTHER" id="PTHR22897">
    <property type="entry name" value="QUIESCIN Q6-RELATED SULFHYDRYL OXIDASE"/>
    <property type="match status" value="1"/>
</dbReference>
<keyword evidence="6" id="KW-1015">Disulfide bond</keyword>
<dbReference type="Pfam" id="PF04777">
    <property type="entry name" value="Evr1_Alr"/>
    <property type="match status" value="1"/>
</dbReference>
<keyword evidence="11" id="KW-1185">Reference proteome</keyword>
<dbReference type="RefSeq" id="XP_028535357.1">
    <property type="nucleotide sequence ID" value="XM_028679665.1"/>
</dbReference>
<evidence type="ECO:0000256" key="5">
    <source>
        <dbReference type="ARBA" id="ARBA00023002"/>
    </source>
</evidence>
<keyword evidence="3 8" id="KW-0732">Signal</keyword>
<evidence type="ECO:0000313" key="11">
    <source>
        <dbReference type="Proteomes" id="UP000220158"/>
    </source>
</evidence>
<accession>A0A1J1HG66</accession>
<dbReference type="OrthoDB" id="59470at2759"/>
<dbReference type="VEuPathDB" id="PlasmoDB:PRELSG_1457100"/>
<evidence type="ECO:0000256" key="1">
    <source>
        <dbReference type="ARBA" id="ARBA00001974"/>
    </source>
</evidence>
<dbReference type="Gene3D" id="1.20.120.310">
    <property type="entry name" value="ERV/ALR sulfhydryl oxidase domain"/>
    <property type="match status" value="1"/>
</dbReference>
<dbReference type="GO" id="GO:0000139">
    <property type="term" value="C:Golgi membrane"/>
    <property type="evidence" value="ECO:0007669"/>
    <property type="project" value="TreeGrafter"/>
</dbReference>
<dbReference type="OMA" id="YYGFCNI"/>
<dbReference type="InterPro" id="IPR036249">
    <property type="entry name" value="Thioredoxin-like_sf"/>
</dbReference>
<dbReference type="GO" id="GO:0016971">
    <property type="term" value="F:flavin-dependent sulfhydryl oxidase activity"/>
    <property type="evidence" value="ECO:0007669"/>
    <property type="project" value="InterPro"/>
</dbReference>
<evidence type="ECO:0000256" key="2">
    <source>
        <dbReference type="ARBA" id="ARBA00022630"/>
    </source>
</evidence>
<comment type="cofactor">
    <cofactor evidence="1 7">
        <name>FAD</name>
        <dbReference type="ChEBI" id="CHEBI:57692"/>
    </cofactor>
</comment>
<dbReference type="EC" id="1.8.3.2" evidence="7"/>
<dbReference type="Gene3D" id="3.40.30.10">
    <property type="entry name" value="Glutaredoxin"/>
    <property type="match status" value="1"/>
</dbReference>
<evidence type="ECO:0000256" key="4">
    <source>
        <dbReference type="ARBA" id="ARBA00022827"/>
    </source>
</evidence>
<name>A0A1J1HG66_PLARL</name>
<dbReference type="PROSITE" id="PS51324">
    <property type="entry name" value="ERV_ALR"/>
    <property type="match status" value="1"/>
</dbReference>
<organism evidence="10 11">
    <name type="scientific">Plasmodium relictum</name>
    <dbReference type="NCBI Taxonomy" id="85471"/>
    <lineage>
        <taxon>Eukaryota</taxon>
        <taxon>Sar</taxon>
        <taxon>Alveolata</taxon>
        <taxon>Apicomplexa</taxon>
        <taxon>Aconoidasida</taxon>
        <taxon>Haemosporida</taxon>
        <taxon>Plasmodiidae</taxon>
        <taxon>Plasmodium</taxon>
        <taxon>Plasmodium (Haemamoeba)</taxon>
    </lineage>
</organism>
<dbReference type="InterPro" id="IPR017905">
    <property type="entry name" value="ERV/ALR_sulphydryl_oxidase"/>
</dbReference>
<dbReference type="AlphaFoldDB" id="A0A1J1HG66"/>
<reference evidence="10 11" key="1">
    <citation type="submission" date="2015-04" db="EMBL/GenBank/DDBJ databases">
        <authorList>
            <consortium name="Pathogen Informatics"/>
        </authorList>
    </citation>
    <scope>NUCLEOTIDE SEQUENCE [LARGE SCALE GENOMIC DNA]</scope>
    <source>
        <strain evidence="10 11">SGS1</strain>
    </source>
</reference>
<dbReference type="GO" id="GO:0005615">
    <property type="term" value="C:extracellular space"/>
    <property type="evidence" value="ECO:0007669"/>
    <property type="project" value="TreeGrafter"/>
</dbReference>
<feature type="signal peptide" evidence="8">
    <location>
        <begin position="1"/>
        <end position="25"/>
    </location>
</feature>
<dbReference type="InterPro" id="IPR039798">
    <property type="entry name" value="Sulfhydryl_oxidase"/>
</dbReference>
<evidence type="ECO:0000256" key="8">
    <source>
        <dbReference type="SAM" id="SignalP"/>
    </source>
</evidence>
<keyword evidence="4 7" id="KW-0274">FAD</keyword>
<dbReference type="PANTHER" id="PTHR22897:SF8">
    <property type="entry name" value="SULFHYDRYL OXIDASE"/>
    <property type="match status" value="1"/>
</dbReference>
<dbReference type="EMBL" id="LN835309">
    <property type="protein sequence ID" value="CRH02837.1"/>
    <property type="molecule type" value="Genomic_DNA"/>
</dbReference>
<gene>
    <name evidence="10" type="ORF">PRELSG_1457100</name>
</gene>
<evidence type="ECO:0000313" key="10">
    <source>
        <dbReference type="EMBL" id="CRH02837.1"/>
    </source>
</evidence>
<dbReference type="GO" id="GO:0003756">
    <property type="term" value="F:protein disulfide isomerase activity"/>
    <property type="evidence" value="ECO:0007669"/>
    <property type="project" value="TreeGrafter"/>
</dbReference>
<feature type="domain" description="ERV/ALR sulfhydryl oxidase" evidence="9">
    <location>
        <begin position="315"/>
        <end position="425"/>
    </location>
</feature>
<evidence type="ECO:0000259" key="9">
    <source>
        <dbReference type="PROSITE" id="PS51324"/>
    </source>
</evidence>
<feature type="chain" id="PRO_5012000770" description="Sulfhydryl oxidase" evidence="8">
    <location>
        <begin position="26"/>
        <end position="488"/>
    </location>
</feature>
<evidence type="ECO:0000256" key="3">
    <source>
        <dbReference type="ARBA" id="ARBA00022729"/>
    </source>
</evidence>
<dbReference type="GeneID" id="39739003"/>
<keyword evidence="5 7" id="KW-0560">Oxidoreductase</keyword>
<dbReference type="SUPFAM" id="SSF52833">
    <property type="entry name" value="Thioredoxin-like"/>
    <property type="match status" value="1"/>
</dbReference>
<dbReference type="Proteomes" id="UP000220158">
    <property type="component" value="Chromosome 14"/>
</dbReference>
<evidence type="ECO:0000256" key="7">
    <source>
        <dbReference type="RuleBase" id="RU371123"/>
    </source>
</evidence>
<evidence type="ECO:0000256" key="6">
    <source>
        <dbReference type="ARBA" id="ARBA00023157"/>
    </source>
</evidence>
<dbReference type="SUPFAM" id="SSF69000">
    <property type="entry name" value="FAD-dependent thiol oxidase"/>
    <property type="match status" value="1"/>
</dbReference>